<proteinExistence type="predicted"/>
<feature type="transmembrane region" description="Helical" evidence="1">
    <location>
        <begin position="161"/>
        <end position="178"/>
    </location>
</feature>
<dbReference type="InterPro" id="IPR002823">
    <property type="entry name" value="DUF112_TM"/>
</dbReference>
<dbReference type="OrthoDB" id="53365at2157"/>
<feature type="transmembrane region" description="Helical" evidence="1">
    <location>
        <begin position="137"/>
        <end position="155"/>
    </location>
</feature>
<name>A0A2Z2MF70_THEGO</name>
<feature type="domain" description="DUF112" evidence="2">
    <location>
        <begin position="6"/>
        <end position="359"/>
    </location>
</feature>
<dbReference type="GeneID" id="33332127"/>
<keyword evidence="4" id="KW-1185">Reference proteome</keyword>
<dbReference type="RefSeq" id="WP_088885440.1">
    <property type="nucleotide sequence ID" value="NZ_CP014855.1"/>
</dbReference>
<protein>
    <recommendedName>
        <fullName evidence="2">DUF112 domain-containing protein</fullName>
    </recommendedName>
</protein>
<keyword evidence="1" id="KW-0812">Transmembrane</keyword>
<sequence>MLGELLEGTLLGIFTGITPGIHVNTLAKLSGSFFFLLAMGLTHTFIDAFPSAFLGVPDEETAFSVLPAHRMILRGKGNLLIELALWSSFLAVVVSIILWKPYTLLAELYRPRIGKYLVFLIAVFLILSAGRKAPKALLIFVLSGILGYTALERLFLNEPYYHLFTGLFGVPILMSSFREKAPPQGKGERLELKGILGPVVLGSILGMFSSLIPALTASIAASMVVPLLKKERDFLSVVYSVNTSNFLFGVFNYMATGRERNGVVVAMANSNSAVPDYISVAMATLFVGSLALLIGLPIGQAFMKAVGRIPYKPLNRTILAALLGLSWYFDGIIGLWVLLTASGIGYLAGLLKVRRTNCMGVLIVPILAG</sequence>
<accession>A0A2Z2MF70</accession>
<reference evidence="3 4" key="1">
    <citation type="submission" date="2016-03" db="EMBL/GenBank/DDBJ databases">
        <title>Complete genome sequence of Thermococcus gorgonarius.</title>
        <authorList>
            <person name="Oger P.M."/>
        </authorList>
    </citation>
    <scope>NUCLEOTIDE SEQUENCE [LARGE SCALE GENOMIC DNA]</scope>
    <source>
        <strain evidence="3 4">W-12</strain>
    </source>
</reference>
<keyword evidence="1" id="KW-1133">Transmembrane helix</keyword>
<evidence type="ECO:0000256" key="1">
    <source>
        <dbReference type="SAM" id="Phobius"/>
    </source>
</evidence>
<keyword evidence="1" id="KW-0472">Membrane</keyword>
<dbReference type="PANTHER" id="PTHR42204:SF1">
    <property type="entry name" value="INTEGRAL MEMBRANE PROTEIN"/>
    <property type="match status" value="1"/>
</dbReference>
<evidence type="ECO:0000259" key="2">
    <source>
        <dbReference type="Pfam" id="PF01970"/>
    </source>
</evidence>
<feature type="transmembrane region" description="Helical" evidence="1">
    <location>
        <begin position="318"/>
        <end position="347"/>
    </location>
</feature>
<dbReference type="Proteomes" id="UP000250134">
    <property type="component" value="Chromosome"/>
</dbReference>
<feature type="transmembrane region" description="Helical" evidence="1">
    <location>
        <begin position="199"/>
        <end position="225"/>
    </location>
</feature>
<feature type="transmembrane region" description="Helical" evidence="1">
    <location>
        <begin position="237"/>
        <end position="256"/>
    </location>
</feature>
<dbReference type="PANTHER" id="PTHR42204">
    <property type="entry name" value="INTEGRAL MEMBRANE PROTEIN"/>
    <property type="match status" value="1"/>
</dbReference>
<evidence type="ECO:0000313" key="3">
    <source>
        <dbReference type="EMBL" id="ASJ01101.1"/>
    </source>
</evidence>
<dbReference type="EMBL" id="CP014855">
    <property type="protein sequence ID" value="ASJ01101.1"/>
    <property type="molecule type" value="Genomic_DNA"/>
</dbReference>
<evidence type="ECO:0000313" key="4">
    <source>
        <dbReference type="Proteomes" id="UP000250134"/>
    </source>
</evidence>
<dbReference type="AlphaFoldDB" id="A0A2Z2MF70"/>
<feature type="transmembrane region" description="Helical" evidence="1">
    <location>
        <begin position="77"/>
        <end position="98"/>
    </location>
</feature>
<gene>
    <name evidence="3" type="ORF">A3K92_06205</name>
</gene>
<organism evidence="3 4">
    <name type="scientific">Thermococcus gorgonarius</name>
    <dbReference type="NCBI Taxonomy" id="71997"/>
    <lineage>
        <taxon>Archaea</taxon>
        <taxon>Methanobacteriati</taxon>
        <taxon>Methanobacteriota</taxon>
        <taxon>Thermococci</taxon>
        <taxon>Thermococcales</taxon>
        <taxon>Thermococcaceae</taxon>
        <taxon>Thermococcus</taxon>
    </lineage>
</organism>
<dbReference type="KEGG" id="tgg:A3K92_06205"/>
<feature type="transmembrane region" description="Helical" evidence="1">
    <location>
        <begin position="277"/>
        <end position="298"/>
    </location>
</feature>
<dbReference type="Pfam" id="PF01970">
    <property type="entry name" value="TctA"/>
    <property type="match status" value="1"/>
</dbReference>
<feature type="transmembrane region" description="Helical" evidence="1">
    <location>
        <begin position="113"/>
        <end position="130"/>
    </location>
</feature>